<dbReference type="InterPro" id="IPR002502">
    <property type="entry name" value="Amidase_domain"/>
</dbReference>
<dbReference type="Pfam" id="PF01510">
    <property type="entry name" value="Amidase_2"/>
    <property type="match status" value="1"/>
</dbReference>
<keyword evidence="9" id="KW-0862">Zinc</keyword>
<dbReference type="Proteomes" id="UP000094329">
    <property type="component" value="Unassembled WGS sequence"/>
</dbReference>
<evidence type="ECO:0000256" key="5">
    <source>
        <dbReference type="ARBA" id="ARBA00011901"/>
    </source>
</evidence>
<comment type="caution">
    <text evidence="14">The sequence shown here is derived from an EMBL/GenBank/DDBJ whole genome shotgun (WGS) entry which is preliminary data.</text>
</comment>
<evidence type="ECO:0000256" key="9">
    <source>
        <dbReference type="ARBA" id="ARBA00022833"/>
    </source>
</evidence>
<dbReference type="EMBL" id="MDTU01000001">
    <property type="protein sequence ID" value="ODN42906.1"/>
    <property type="molecule type" value="Genomic_DNA"/>
</dbReference>
<dbReference type="SMART" id="SM00644">
    <property type="entry name" value="Ami_2"/>
    <property type="match status" value="1"/>
</dbReference>
<dbReference type="Gene3D" id="3.40.80.10">
    <property type="entry name" value="Peptidoglycan recognition protein-like"/>
    <property type="match status" value="1"/>
</dbReference>
<evidence type="ECO:0000256" key="2">
    <source>
        <dbReference type="ARBA" id="ARBA00001947"/>
    </source>
</evidence>
<evidence type="ECO:0000259" key="13">
    <source>
        <dbReference type="SMART" id="SM00644"/>
    </source>
</evidence>
<comment type="subcellular location">
    <subcellularLocation>
        <location evidence="3">Cytoplasm</location>
    </subcellularLocation>
</comment>
<comment type="similarity">
    <text evidence="4">Belongs to the N-acetylmuramoyl-L-alanine amidase 2 family.</text>
</comment>
<keyword evidence="8" id="KW-0378">Hydrolase</keyword>
<dbReference type="EC" id="3.5.1.28" evidence="5"/>
<keyword evidence="10" id="KW-0961">Cell wall biogenesis/degradation</keyword>
<evidence type="ECO:0000313" key="15">
    <source>
        <dbReference type="Proteomes" id="UP000094329"/>
    </source>
</evidence>
<keyword evidence="7" id="KW-0479">Metal-binding</keyword>
<evidence type="ECO:0000256" key="7">
    <source>
        <dbReference type="ARBA" id="ARBA00022723"/>
    </source>
</evidence>
<sequence length="195" mass="21932">MKIDQSGHLDQARYIASPNYNERPQGEKVSLIVIHNISLPAGQFGGSDVESLFTNRLNCSQHESYQDLAELRVSSHFFIRRDGKIIQFVPVNKRAWHAGVSSYLGRENCNDFSVGIELEGTDDLAYEQVQYHVLVELCQALIDALPELSPEHISGHEHIAPGRKTDPGPSFDWAHFNRLLQEGLALEGQNVERVK</sequence>
<comment type="catalytic activity">
    <reaction evidence="1">
        <text>Hydrolyzes the link between N-acetylmuramoyl residues and L-amino acid residues in certain cell-wall glycopeptides.</text>
        <dbReference type="EC" id="3.5.1.28"/>
    </reaction>
</comment>
<keyword evidence="6" id="KW-0963">Cytoplasm</keyword>
<evidence type="ECO:0000256" key="8">
    <source>
        <dbReference type="ARBA" id="ARBA00022801"/>
    </source>
</evidence>
<dbReference type="PANTHER" id="PTHR30417:SF4">
    <property type="entry name" value="1,6-ANHYDRO-N-ACETYLMURAMYL-L-ALANINE AMIDASE AMPD"/>
    <property type="match status" value="1"/>
</dbReference>
<evidence type="ECO:0000256" key="3">
    <source>
        <dbReference type="ARBA" id="ARBA00004496"/>
    </source>
</evidence>
<dbReference type="InterPro" id="IPR051206">
    <property type="entry name" value="NAMLAA_amidase_2"/>
</dbReference>
<dbReference type="InterPro" id="IPR036505">
    <property type="entry name" value="Amidase/PGRP_sf"/>
</dbReference>
<dbReference type="NCBIfam" id="NF008758">
    <property type="entry name" value="PRK11789.1"/>
    <property type="match status" value="1"/>
</dbReference>
<evidence type="ECO:0000256" key="12">
    <source>
        <dbReference type="ARBA" id="ARBA00042615"/>
    </source>
</evidence>
<dbReference type="PANTHER" id="PTHR30417">
    <property type="entry name" value="N-ACETYLMURAMOYL-L-ALANINE AMIDASE AMID"/>
    <property type="match status" value="1"/>
</dbReference>
<comment type="cofactor">
    <cofactor evidence="2">
        <name>Zn(2+)</name>
        <dbReference type="ChEBI" id="CHEBI:29105"/>
    </cofactor>
</comment>
<proteinExistence type="inferred from homology"/>
<feature type="domain" description="N-acetylmuramoyl-L-alanine amidase" evidence="13">
    <location>
        <begin position="17"/>
        <end position="168"/>
    </location>
</feature>
<evidence type="ECO:0000256" key="1">
    <source>
        <dbReference type="ARBA" id="ARBA00001561"/>
    </source>
</evidence>
<evidence type="ECO:0000256" key="11">
    <source>
        <dbReference type="ARBA" id="ARBA00039257"/>
    </source>
</evidence>
<evidence type="ECO:0000313" key="14">
    <source>
        <dbReference type="EMBL" id="ODN42906.1"/>
    </source>
</evidence>
<reference evidence="14 15" key="1">
    <citation type="submission" date="2016-08" db="EMBL/GenBank/DDBJ databases">
        <title>Draft genome sequence of Candidatus Piscirickettsia litoralis, from seawater.</title>
        <authorList>
            <person name="Wan X."/>
            <person name="Lee A.J."/>
            <person name="Hou S."/>
            <person name="Donachie S.P."/>
        </authorList>
    </citation>
    <scope>NUCLEOTIDE SEQUENCE [LARGE SCALE GENOMIC DNA]</scope>
    <source>
        <strain evidence="14 15">Y2</strain>
    </source>
</reference>
<gene>
    <name evidence="14" type="ORF">BGC07_08180</name>
</gene>
<protein>
    <recommendedName>
        <fullName evidence="11">1,6-anhydro-N-acetylmuramyl-L-alanine amidase AmpD</fullName>
        <ecNumber evidence="5">3.5.1.28</ecNumber>
    </recommendedName>
    <alternativeName>
        <fullName evidence="12">N-acetylmuramoyl-L-alanine amidase</fullName>
    </alternativeName>
</protein>
<accession>A0ABX3A5F4</accession>
<dbReference type="CDD" id="cd06583">
    <property type="entry name" value="PGRP"/>
    <property type="match status" value="1"/>
</dbReference>
<evidence type="ECO:0000256" key="4">
    <source>
        <dbReference type="ARBA" id="ARBA00007553"/>
    </source>
</evidence>
<organism evidence="14 15">
    <name type="scientific">Piscirickettsia litoralis</name>
    <dbReference type="NCBI Taxonomy" id="1891921"/>
    <lineage>
        <taxon>Bacteria</taxon>
        <taxon>Pseudomonadati</taxon>
        <taxon>Pseudomonadota</taxon>
        <taxon>Gammaproteobacteria</taxon>
        <taxon>Thiotrichales</taxon>
        <taxon>Piscirickettsiaceae</taxon>
        <taxon>Piscirickettsia</taxon>
    </lineage>
</organism>
<keyword evidence="15" id="KW-1185">Reference proteome</keyword>
<dbReference type="RefSeq" id="WP_069312702.1">
    <property type="nucleotide sequence ID" value="NZ_MDTU01000001.1"/>
</dbReference>
<name>A0ABX3A5F4_9GAMM</name>
<evidence type="ECO:0000256" key="10">
    <source>
        <dbReference type="ARBA" id="ARBA00023316"/>
    </source>
</evidence>
<dbReference type="SUPFAM" id="SSF55846">
    <property type="entry name" value="N-acetylmuramoyl-L-alanine amidase-like"/>
    <property type="match status" value="1"/>
</dbReference>
<evidence type="ECO:0000256" key="6">
    <source>
        <dbReference type="ARBA" id="ARBA00022490"/>
    </source>
</evidence>